<dbReference type="GO" id="GO:0004860">
    <property type="term" value="F:protein kinase inhibitor activity"/>
    <property type="evidence" value="ECO:0007669"/>
    <property type="project" value="TreeGrafter"/>
</dbReference>
<dbReference type="Pfam" id="PF06658">
    <property type="entry name" value="DUF1168"/>
    <property type="match status" value="1"/>
</dbReference>
<feature type="region of interest" description="Disordered" evidence="1">
    <location>
        <begin position="1"/>
        <end position="26"/>
    </location>
</feature>
<feature type="compositionally biased region" description="Basic and acidic residues" evidence="1">
    <location>
        <begin position="109"/>
        <end position="126"/>
    </location>
</feature>
<sequence length="189" mass="21968">MQSTDKEEVEGEETEDSRPPRIIANTPLEVQRLKVEKLMMNPAKPVYIPAPRKDKAKKLPEPPEFVRNVMGSSAGAGSGEFHIYRHIRRREYARVKLMEEEAEKETAEEEFRRKIEERDRALEEKAAKKREKRKKKKELLKKAKRKKKGGGGQESDTRELRKGEVAVAFVVAHQRYGLHQDRAAQRRLL</sequence>
<evidence type="ECO:0000313" key="2">
    <source>
        <dbReference type="EMBL" id="CAD7227308.1"/>
    </source>
</evidence>
<dbReference type="AlphaFoldDB" id="A0A7R8WDU9"/>
<dbReference type="GO" id="GO:0019901">
    <property type="term" value="F:protein kinase binding"/>
    <property type="evidence" value="ECO:0007669"/>
    <property type="project" value="TreeGrafter"/>
</dbReference>
<organism evidence="2">
    <name type="scientific">Cyprideis torosa</name>
    <dbReference type="NCBI Taxonomy" id="163714"/>
    <lineage>
        <taxon>Eukaryota</taxon>
        <taxon>Metazoa</taxon>
        <taxon>Ecdysozoa</taxon>
        <taxon>Arthropoda</taxon>
        <taxon>Crustacea</taxon>
        <taxon>Oligostraca</taxon>
        <taxon>Ostracoda</taxon>
        <taxon>Podocopa</taxon>
        <taxon>Podocopida</taxon>
        <taxon>Cytherocopina</taxon>
        <taxon>Cytheroidea</taxon>
        <taxon>Cytherideidae</taxon>
        <taxon>Cyprideis</taxon>
    </lineage>
</organism>
<name>A0A7R8WDU9_9CRUS</name>
<proteinExistence type="predicted"/>
<dbReference type="PANTHER" id="PTHR13507:SF0">
    <property type="entry name" value="PRKR-INTERACTING PROTEIN 1"/>
    <property type="match status" value="1"/>
</dbReference>
<dbReference type="PANTHER" id="PTHR13507">
    <property type="entry name" value="PRKR-INTERACTING PROTEIN 1"/>
    <property type="match status" value="1"/>
</dbReference>
<feature type="compositionally biased region" description="Basic residues" evidence="1">
    <location>
        <begin position="127"/>
        <end position="149"/>
    </location>
</feature>
<dbReference type="OrthoDB" id="10067079at2759"/>
<reference evidence="2" key="1">
    <citation type="submission" date="2020-11" db="EMBL/GenBank/DDBJ databases">
        <authorList>
            <person name="Tran Van P."/>
        </authorList>
    </citation>
    <scope>NUCLEOTIDE SEQUENCE</scope>
</reference>
<dbReference type="GO" id="GO:0005730">
    <property type="term" value="C:nucleolus"/>
    <property type="evidence" value="ECO:0007669"/>
    <property type="project" value="TreeGrafter"/>
</dbReference>
<feature type="region of interest" description="Disordered" evidence="1">
    <location>
        <begin position="99"/>
        <end position="160"/>
    </location>
</feature>
<evidence type="ECO:0000256" key="1">
    <source>
        <dbReference type="SAM" id="MobiDB-lite"/>
    </source>
</evidence>
<protein>
    <submittedName>
        <fullName evidence="2">Uncharacterized protein</fullName>
    </submittedName>
</protein>
<gene>
    <name evidence="2" type="ORF">CTOB1V02_LOCUS5216</name>
</gene>
<accession>A0A7R8WDU9</accession>
<dbReference type="EMBL" id="OB661099">
    <property type="protein sequence ID" value="CAD7227308.1"/>
    <property type="molecule type" value="Genomic_DNA"/>
</dbReference>
<dbReference type="GO" id="GO:0003725">
    <property type="term" value="F:double-stranded RNA binding"/>
    <property type="evidence" value="ECO:0007669"/>
    <property type="project" value="InterPro"/>
</dbReference>
<dbReference type="InterPro" id="IPR009548">
    <property type="entry name" value="Prkrip1"/>
</dbReference>